<evidence type="ECO:0000256" key="2">
    <source>
        <dbReference type="ARBA" id="ARBA00022491"/>
    </source>
</evidence>
<feature type="binding site" evidence="7">
    <location>
        <position position="84"/>
    </location>
    <ligand>
        <name>Zn(2+)</name>
        <dbReference type="ChEBI" id="CHEBI:29105"/>
    </ligand>
</feature>
<dbReference type="InterPro" id="IPR002481">
    <property type="entry name" value="FUR"/>
</dbReference>
<gene>
    <name evidence="8" type="ORF">SAMN05421720_10949</name>
</gene>
<evidence type="ECO:0000313" key="8">
    <source>
        <dbReference type="EMBL" id="SDE62486.1"/>
    </source>
</evidence>
<dbReference type="PANTHER" id="PTHR33202">
    <property type="entry name" value="ZINC UPTAKE REGULATION PROTEIN"/>
    <property type="match status" value="1"/>
</dbReference>
<dbReference type="OrthoDB" id="9801127at2"/>
<dbReference type="GO" id="GO:0000976">
    <property type="term" value="F:transcription cis-regulatory region binding"/>
    <property type="evidence" value="ECO:0007669"/>
    <property type="project" value="TreeGrafter"/>
</dbReference>
<dbReference type="Pfam" id="PF01475">
    <property type="entry name" value="FUR"/>
    <property type="match status" value="1"/>
</dbReference>
<dbReference type="GO" id="GO:0045892">
    <property type="term" value="P:negative regulation of DNA-templated transcription"/>
    <property type="evidence" value="ECO:0007669"/>
    <property type="project" value="TreeGrafter"/>
</dbReference>
<feature type="binding site" evidence="7">
    <location>
        <position position="124"/>
    </location>
    <ligand>
        <name>Zn(2+)</name>
        <dbReference type="ChEBI" id="CHEBI:29105"/>
    </ligand>
</feature>
<evidence type="ECO:0000256" key="7">
    <source>
        <dbReference type="PIRSR" id="PIRSR602481-1"/>
    </source>
</evidence>
<keyword evidence="2" id="KW-0678">Repressor</keyword>
<dbReference type="Proteomes" id="UP000199412">
    <property type="component" value="Unassembled WGS sequence"/>
</dbReference>
<evidence type="ECO:0000256" key="6">
    <source>
        <dbReference type="ARBA" id="ARBA00023163"/>
    </source>
</evidence>
<evidence type="ECO:0000256" key="1">
    <source>
        <dbReference type="ARBA" id="ARBA00007957"/>
    </source>
</evidence>
<evidence type="ECO:0000256" key="3">
    <source>
        <dbReference type="ARBA" id="ARBA00022833"/>
    </source>
</evidence>
<feature type="binding site" evidence="7">
    <location>
        <position position="127"/>
    </location>
    <ligand>
        <name>Zn(2+)</name>
        <dbReference type="ChEBI" id="CHEBI:29105"/>
    </ligand>
</feature>
<keyword evidence="6" id="KW-0804">Transcription</keyword>
<keyword evidence="9" id="KW-1185">Reference proteome</keyword>
<name>A0A1G7EG90_9PROT</name>
<dbReference type="Gene3D" id="3.30.1490.190">
    <property type="match status" value="1"/>
</dbReference>
<keyword evidence="4" id="KW-0805">Transcription regulation</keyword>
<dbReference type="AlphaFoldDB" id="A0A1G7EG90"/>
<dbReference type="GO" id="GO:1900376">
    <property type="term" value="P:regulation of secondary metabolite biosynthetic process"/>
    <property type="evidence" value="ECO:0007669"/>
    <property type="project" value="TreeGrafter"/>
</dbReference>
<reference evidence="8 9" key="1">
    <citation type="submission" date="2016-10" db="EMBL/GenBank/DDBJ databases">
        <authorList>
            <person name="de Groot N.N."/>
        </authorList>
    </citation>
    <scope>NUCLEOTIDE SEQUENCE [LARGE SCALE GENOMIC DNA]</scope>
    <source>
        <strain evidence="8 9">ATCC 700224</strain>
    </source>
</reference>
<keyword evidence="3 7" id="KW-0862">Zinc</keyword>
<proteinExistence type="inferred from homology"/>
<dbReference type="GO" id="GO:0005829">
    <property type="term" value="C:cytosol"/>
    <property type="evidence" value="ECO:0007669"/>
    <property type="project" value="TreeGrafter"/>
</dbReference>
<keyword evidence="5" id="KW-0238">DNA-binding</keyword>
<protein>
    <submittedName>
        <fullName evidence="8">Fur family transcriptional regulator, zinc uptake regulator</fullName>
    </submittedName>
</protein>
<dbReference type="EMBL" id="FNAP01000009">
    <property type="protein sequence ID" value="SDE62486.1"/>
    <property type="molecule type" value="Genomic_DNA"/>
</dbReference>
<sequence>MRNRRLAPNHVLVFDALKKAGRPVTAYQLIDAVRGAGISAPPTVYRALNRLISDGLVHKLESTNAFVACAQPHTGGSVAVFTICDTCGNASEFTDETVSEQLAKRALERGFALDKAVVELHGTCATCANSPAQTG</sequence>
<dbReference type="InterPro" id="IPR036390">
    <property type="entry name" value="WH_DNA-bd_sf"/>
</dbReference>
<evidence type="ECO:0000256" key="5">
    <source>
        <dbReference type="ARBA" id="ARBA00023125"/>
    </source>
</evidence>
<evidence type="ECO:0000313" key="9">
    <source>
        <dbReference type="Proteomes" id="UP000199412"/>
    </source>
</evidence>
<dbReference type="PANTHER" id="PTHR33202:SF6">
    <property type="entry name" value="ZINC UPTAKE REGULATION PROTEIN"/>
    <property type="match status" value="1"/>
</dbReference>
<dbReference type="GO" id="GO:0008270">
    <property type="term" value="F:zinc ion binding"/>
    <property type="evidence" value="ECO:0007669"/>
    <property type="project" value="TreeGrafter"/>
</dbReference>
<dbReference type="Gene3D" id="1.10.10.10">
    <property type="entry name" value="Winged helix-like DNA-binding domain superfamily/Winged helix DNA-binding domain"/>
    <property type="match status" value="1"/>
</dbReference>
<comment type="similarity">
    <text evidence="1">Belongs to the Fur family.</text>
</comment>
<comment type="cofactor">
    <cofactor evidence="7">
        <name>Zn(2+)</name>
        <dbReference type="ChEBI" id="CHEBI:29105"/>
    </cofactor>
    <text evidence="7">Binds 1 zinc ion per subunit.</text>
</comment>
<dbReference type="InterPro" id="IPR036388">
    <property type="entry name" value="WH-like_DNA-bd_sf"/>
</dbReference>
<evidence type="ECO:0000256" key="4">
    <source>
        <dbReference type="ARBA" id="ARBA00023015"/>
    </source>
</evidence>
<keyword evidence="7" id="KW-0479">Metal-binding</keyword>
<organism evidence="8 9">
    <name type="scientific">Rhodospira trueperi</name>
    <dbReference type="NCBI Taxonomy" id="69960"/>
    <lineage>
        <taxon>Bacteria</taxon>
        <taxon>Pseudomonadati</taxon>
        <taxon>Pseudomonadota</taxon>
        <taxon>Alphaproteobacteria</taxon>
        <taxon>Rhodospirillales</taxon>
        <taxon>Rhodospirillaceae</taxon>
        <taxon>Rhodospira</taxon>
    </lineage>
</organism>
<dbReference type="SUPFAM" id="SSF46785">
    <property type="entry name" value="Winged helix' DNA-binding domain"/>
    <property type="match status" value="1"/>
</dbReference>
<feature type="binding site" evidence="7">
    <location>
        <position position="87"/>
    </location>
    <ligand>
        <name>Zn(2+)</name>
        <dbReference type="ChEBI" id="CHEBI:29105"/>
    </ligand>
</feature>
<accession>A0A1G7EG90</accession>
<dbReference type="InterPro" id="IPR043135">
    <property type="entry name" value="Fur_C"/>
</dbReference>
<dbReference type="GO" id="GO:0003700">
    <property type="term" value="F:DNA-binding transcription factor activity"/>
    <property type="evidence" value="ECO:0007669"/>
    <property type="project" value="InterPro"/>
</dbReference>
<dbReference type="STRING" id="69960.SAMN05421720_10949"/>